<comment type="subcellular location">
    <subcellularLocation>
        <location evidence="1">Secreted</location>
    </subcellularLocation>
</comment>
<dbReference type="InterPro" id="IPR033899">
    <property type="entry name" value="CXC_Chemokine_domain"/>
</dbReference>
<dbReference type="GO" id="GO:0006952">
    <property type="term" value="P:defense response"/>
    <property type="evidence" value="ECO:0007669"/>
    <property type="project" value="InterPro"/>
</dbReference>
<reference evidence="8" key="2">
    <citation type="submission" date="2025-08" db="UniProtKB">
        <authorList>
            <consortium name="Ensembl"/>
        </authorList>
    </citation>
    <scope>IDENTIFICATION</scope>
</reference>
<keyword evidence="6" id="KW-0732">Signal</keyword>
<dbReference type="OrthoDB" id="9937393at2759"/>
<proteinExistence type="inferred from homology"/>
<dbReference type="GO" id="GO:0005615">
    <property type="term" value="C:extracellular space"/>
    <property type="evidence" value="ECO:0007669"/>
    <property type="project" value="UniProtKB-KW"/>
</dbReference>
<evidence type="ECO:0000256" key="6">
    <source>
        <dbReference type="SAM" id="SignalP"/>
    </source>
</evidence>
<reference evidence="8" key="1">
    <citation type="submission" date="2021-04" db="EMBL/GenBank/DDBJ databases">
        <authorList>
            <consortium name="Wellcome Sanger Institute Data Sharing"/>
        </authorList>
    </citation>
    <scope>NUCLEOTIDE SEQUENCE [LARGE SCALE GENOMIC DNA]</scope>
</reference>
<dbReference type="Gene3D" id="2.40.50.40">
    <property type="match status" value="1"/>
</dbReference>
<dbReference type="Ensembl" id="ENSATET00000072229.2">
    <property type="protein sequence ID" value="ENSATEP00000067308.1"/>
    <property type="gene ID" value="ENSATEG00000028656.2"/>
</dbReference>
<dbReference type="PANTHER" id="PTHR12015">
    <property type="entry name" value="SMALL INDUCIBLE CYTOKINE A"/>
    <property type="match status" value="1"/>
</dbReference>
<protein>
    <recommendedName>
        <fullName evidence="7">Chemokine interleukin-8-like domain-containing protein</fullName>
    </recommendedName>
</protein>
<dbReference type="FunFam" id="2.40.50.40:FF:000004">
    <property type="entry name" value="C-X-C motif chemokine"/>
    <property type="match status" value="1"/>
</dbReference>
<dbReference type="Pfam" id="PF00048">
    <property type="entry name" value="IL8"/>
    <property type="match status" value="1"/>
</dbReference>
<comment type="function">
    <text evidence="5">Ligand for cxcr3.2. Chemotactic for macrophages.</text>
</comment>
<evidence type="ECO:0000313" key="8">
    <source>
        <dbReference type="Ensembl" id="ENSATEP00000067308.1"/>
    </source>
</evidence>
<dbReference type="Proteomes" id="UP000265040">
    <property type="component" value="Chromosome 1"/>
</dbReference>
<keyword evidence="3" id="KW-0202">Cytokine</keyword>
<keyword evidence="9" id="KW-1185">Reference proteome</keyword>
<dbReference type="PRINTS" id="PR00436">
    <property type="entry name" value="INTERLEUKIN8"/>
</dbReference>
<feature type="signal peptide" evidence="6">
    <location>
        <begin position="1"/>
        <end position="19"/>
    </location>
</feature>
<evidence type="ECO:0000256" key="3">
    <source>
        <dbReference type="ARBA" id="ARBA00022514"/>
    </source>
</evidence>
<dbReference type="GO" id="GO:0006955">
    <property type="term" value="P:immune response"/>
    <property type="evidence" value="ECO:0007669"/>
    <property type="project" value="InterPro"/>
</dbReference>
<dbReference type="InterPro" id="IPR001089">
    <property type="entry name" value="Chemokine_CXC"/>
</dbReference>
<evidence type="ECO:0000256" key="1">
    <source>
        <dbReference type="ARBA" id="ARBA00004613"/>
    </source>
</evidence>
<feature type="chain" id="PRO_5036476155" description="Chemokine interleukin-8-like domain-containing protein" evidence="6">
    <location>
        <begin position="20"/>
        <end position="108"/>
    </location>
</feature>
<dbReference type="CDD" id="cd00273">
    <property type="entry name" value="Chemokine_CXC"/>
    <property type="match status" value="1"/>
</dbReference>
<dbReference type="PANTHER" id="PTHR12015:SF210">
    <property type="entry name" value="C-X-C MOTIF CHEMOKINE 9"/>
    <property type="match status" value="1"/>
</dbReference>
<dbReference type="GO" id="GO:0042056">
    <property type="term" value="F:chemoattractant activity"/>
    <property type="evidence" value="ECO:0007669"/>
    <property type="project" value="UniProtKB-ARBA"/>
</dbReference>
<evidence type="ECO:0000256" key="5">
    <source>
        <dbReference type="ARBA" id="ARBA00054901"/>
    </source>
</evidence>
<dbReference type="AlphaFoldDB" id="A0A7N6BV56"/>
<evidence type="ECO:0000256" key="4">
    <source>
        <dbReference type="ARBA" id="ARBA00022525"/>
    </source>
</evidence>
<dbReference type="SMART" id="SM00199">
    <property type="entry name" value="SCY"/>
    <property type="match status" value="1"/>
</dbReference>
<accession>A0A7N6BV56</accession>
<dbReference type="OMA" id="MNLRCRC"/>
<comment type="similarity">
    <text evidence="2">Belongs to the intercrine alpha (chemokine CxC) family.</text>
</comment>
<keyword evidence="4" id="KW-0964">Secreted</keyword>
<reference evidence="8" key="3">
    <citation type="submission" date="2025-09" db="UniProtKB">
        <authorList>
            <consortium name="Ensembl"/>
        </authorList>
    </citation>
    <scope>IDENTIFICATION</scope>
</reference>
<evidence type="ECO:0000256" key="2">
    <source>
        <dbReference type="ARBA" id="ARBA00010665"/>
    </source>
</evidence>
<organism evidence="8 9">
    <name type="scientific">Anabas testudineus</name>
    <name type="common">Climbing perch</name>
    <name type="synonym">Anthias testudineus</name>
    <dbReference type="NCBI Taxonomy" id="64144"/>
    <lineage>
        <taxon>Eukaryota</taxon>
        <taxon>Metazoa</taxon>
        <taxon>Chordata</taxon>
        <taxon>Craniata</taxon>
        <taxon>Vertebrata</taxon>
        <taxon>Euteleostomi</taxon>
        <taxon>Actinopterygii</taxon>
        <taxon>Neopterygii</taxon>
        <taxon>Teleostei</taxon>
        <taxon>Neoteleostei</taxon>
        <taxon>Acanthomorphata</taxon>
        <taxon>Anabantaria</taxon>
        <taxon>Anabantiformes</taxon>
        <taxon>Anabantoidei</taxon>
        <taxon>Anabantidae</taxon>
        <taxon>Anabas</taxon>
    </lineage>
</organism>
<dbReference type="SUPFAM" id="SSF54117">
    <property type="entry name" value="Interleukin 8-like chemokines"/>
    <property type="match status" value="1"/>
</dbReference>
<dbReference type="InterPro" id="IPR036048">
    <property type="entry name" value="Interleukin_8-like_sf"/>
</dbReference>
<name>A0A7N6BV56_ANATE</name>
<dbReference type="GeneTree" id="ENSGT00940000175443"/>
<dbReference type="PRINTS" id="PR00437">
    <property type="entry name" value="SMALLCYTKCXC"/>
</dbReference>
<dbReference type="InterPro" id="IPR001811">
    <property type="entry name" value="Chemokine_IL8-like_dom"/>
</dbReference>
<evidence type="ECO:0000259" key="7">
    <source>
        <dbReference type="SMART" id="SM00199"/>
    </source>
</evidence>
<evidence type="ECO:0000313" key="9">
    <source>
        <dbReference type="Proteomes" id="UP000265040"/>
    </source>
</evidence>
<sequence length="108" mass="11998">MSVILLLSTLLVFLTITEGIGPGDHGETLRCRCIIKEKRPIGRYIGEVKVNPASSHCRDVEIIATLKKDGKKICLNPDAPWVKKVLQKIRAVQQIQLTTDVSGHKELL</sequence>
<feature type="domain" description="Chemokine interleukin-8-like" evidence="7">
    <location>
        <begin position="28"/>
        <end position="89"/>
    </location>
</feature>
<dbReference type="GO" id="GO:0008009">
    <property type="term" value="F:chemokine activity"/>
    <property type="evidence" value="ECO:0007669"/>
    <property type="project" value="InterPro"/>
</dbReference>
<dbReference type="InterPro" id="IPR039809">
    <property type="entry name" value="Chemokine_b/g/d"/>
</dbReference>